<dbReference type="EMBL" id="JAVRRD010000039">
    <property type="protein sequence ID" value="KAK5045221.1"/>
    <property type="molecule type" value="Genomic_DNA"/>
</dbReference>
<dbReference type="InterPro" id="IPR051164">
    <property type="entry name" value="NmrA-like_oxidored"/>
</dbReference>
<protein>
    <recommendedName>
        <fullName evidence="3">NmrA-like domain-containing protein</fullName>
    </recommendedName>
</protein>
<sequence>MKSILCSADHSALTQYFSYDTMDRRLVVIFTATGNQGYPIAKYFLQDPIAKSHYVVRALTRDVTKPLALELAALGAEVVKCDLDSEQDVNSAVARAHAIYANTDFWSVYTVEGEVAQGRRILSAASTLPTLEVFIQSSFPNAVELSNGQFKNVLHYNAKNELNEISKTQFPTLWNKTICIWVGYYYSNWIKFNYPFGPQKDSSTSPPTYVLAKPYPSSTIFASVNPDDLGPAINALLKSGTTYMRKNISFLAEEQTDAERLEIFGTTLGVRTIFQEIEPEEYSKKMAEAGMPPHIVQNVTEQLLLIRTGNYMAQKRDDIIPIRDILPEYRFKSWQEYVKEADWSSIL</sequence>
<dbReference type="InterPro" id="IPR036291">
    <property type="entry name" value="NAD(P)-bd_dom_sf"/>
</dbReference>
<dbReference type="AlphaFoldDB" id="A0AAV9MUD1"/>
<gene>
    <name evidence="4" type="ORF">LTR84_009554</name>
</gene>
<dbReference type="RefSeq" id="XP_064700857.1">
    <property type="nucleotide sequence ID" value="XM_064853094.1"/>
</dbReference>
<evidence type="ECO:0000313" key="5">
    <source>
        <dbReference type="Proteomes" id="UP001358417"/>
    </source>
</evidence>
<dbReference type="Pfam" id="PF05368">
    <property type="entry name" value="NmrA"/>
    <property type="match status" value="1"/>
</dbReference>
<organism evidence="4 5">
    <name type="scientific">Exophiala bonariae</name>
    <dbReference type="NCBI Taxonomy" id="1690606"/>
    <lineage>
        <taxon>Eukaryota</taxon>
        <taxon>Fungi</taxon>
        <taxon>Dikarya</taxon>
        <taxon>Ascomycota</taxon>
        <taxon>Pezizomycotina</taxon>
        <taxon>Eurotiomycetes</taxon>
        <taxon>Chaetothyriomycetidae</taxon>
        <taxon>Chaetothyriales</taxon>
        <taxon>Herpotrichiellaceae</taxon>
        <taxon>Exophiala</taxon>
    </lineage>
</organism>
<evidence type="ECO:0000259" key="3">
    <source>
        <dbReference type="Pfam" id="PF05368"/>
    </source>
</evidence>
<comment type="caution">
    <text evidence="4">The sequence shown here is derived from an EMBL/GenBank/DDBJ whole genome shotgun (WGS) entry which is preliminary data.</text>
</comment>
<feature type="domain" description="NmrA-like" evidence="3">
    <location>
        <begin position="25"/>
        <end position="308"/>
    </location>
</feature>
<proteinExistence type="inferred from homology"/>
<dbReference type="PANTHER" id="PTHR42748:SF31">
    <property type="entry name" value="NMRA-LIKE DOMAIN-CONTAINING PROTEIN-RELATED"/>
    <property type="match status" value="1"/>
</dbReference>
<evidence type="ECO:0000256" key="2">
    <source>
        <dbReference type="ARBA" id="ARBA00022857"/>
    </source>
</evidence>
<accession>A0AAV9MUD1</accession>
<reference evidence="4 5" key="1">
    <citation type="submission" date="2023-08" db="EMBL/GenBank/DDBJ databases">
        <title>Black Yeasts Isolated from many extreme environments.</title>
        <authorList>
            <person name="Coleine C."/>
            <person name="Stajich J.E."/>
            <person name="Selbmann L."/>
        </authorList>
    </citation>
    <scope>NUCLEOTIDE SEQUENCE [LARGE SCALE GENOMIC DNA]</scope>
    <source>
        <strain evidence="4 5">CCFEE 5792</strain>
    </source>
</reference>
<dbReference type="GO" id="GO:0005634">
    <property type="term" value="C:nucleus"/>
    <property type="evidence" value="ECO:0007669"/>
    <property type="project" value="TreeGrafter"/>
</dbReference>
<evidence type="ECO:0000256" key="1">
    <source>
        <dbReference type="ARBA" id="ARBA00006328"/>
    </source>
</evidence>
<dbReference type="Gene3D" id="3.40.50.720">
    <property type="entry name" value="NAD(P)-binding Rossmann-like Domain"/>
    <property type="match status" value="1"/>
</dbReference>
<dbReference type="GeneID" id="89977713"/>
<name>A0AAV9MUD1_9EURO</name>
<keyword evidence="2" id="KW-0521">NADP</keyword>
<comment type="similarity">
    <text evidence="1">Belongs to the NmrA-type oxidoreductase family.</text>
</comment>
<dbReference type="Proteomes" id="UP001358417">
    <property type="component" value="Unassembled WGS sequence"/>
</dbReference>
<dbReference type="Gene3D" id="3.90.25.10">
    <property type="entry name" value="UDP-galactose 4-epimerase, domain 1"/>
    <property type="match status" value="1"/>
</dbReference>
<dbReference type="PANTHER" id="PTHR42748">
    <property type="entry name" value="NITROGEN METABOLITE REPRESSION PROTEIN NMRA FAMILY MEMBER"/>
    <property type="match status" value="1"/>
</dbReference>
<keyword evidence="5" id="KW-1185">Reference proteome</keyword>
<dbReference type="SUPFAM" id="SSF51735">
    <property type="entry name" value="NAD(P)-binding Rossmann-fold domains"/>
    <property type="match status" value="1"/>
</dbReference>
<evidence type="ECO:0000313" key="4">
    <source>
        <dbReference type="EMBL" id="KAK5045221.1"/>
    </source>
</evidence>
<dbReference type="InterPro" id="IPR008030">
    <property type="entry name" value="NmrA-like"/>
</dbReference>